<comment type="caution">
    <text evidence="3">The sequence shown here is derived from an EMBL/GenBank/DDBJ whole genome shotgun (WGS) entry which is preliminary data.</text>
</comment>
<evidence type="ECO:0000256" key="1">
    <source>
        <dbReference type="SAM" id="SignalP"/>
    </source>
</evidence>
<gene>
    <name evidence="3" type="ORF">CAMP_LOCUS18013</name>
</gene>
<name>A0A9P1IZP5_9PELO</name>
<keyword evidence="1" id="KW-0732">Signal</keyword>
<evidence type="ECO:0000313" key="3">
    <source>
        <dbReference type="EMBL" id="CAI5455376.1"/>
    </source>
</evidence>
<dbReference type="AlphaFoldDB" id="A0A9P1IZP5"/>
<dbReference type="Pfam" id="PF01579">
    <property type="entry name" value="DUF19"/>
    <property type="match status" value="1"/>
</dbReference>
<protein>
    <recommendedName>
        <fullName evidence="2">T20D4.11-like domain-containing protein</fullName>
    </recommendedName>
</protein>
<feature type="domain" description="T20D4.11-like" evidence="2">
    <location>
        <begin position="22"/>
        <end position="163"/>
    </location>
</feature>
<reference evidence="3" key="1">
    <citation type="submission" date="2022-11" db="EMBL/GenBank/DDBJ databases">
        <authorList>
            <person name="Kikuchi T."/>
        </authorList>
    </citation>
    <scope>NUCLEOTIDE SEQUENCE</scope>
    <source>
        <strain evidence="3">PS1010</strain>
    </source>
</reference>
<organism evidence="3 4">
    <name type="scientific">Caenorhabditis angaria</name>
    <dbReference type="NCBI Taxonomy" id="860376"/>
    <lineage>
        <taxon>Eukaryota</taxon>
        <taxon>Metazoa</taxon>
        <taxon>Ecdysozoa</taxon>
        <taxon>Nematoda</taxon>
        <taxon>Chromadorea</taxon>
        <taxon>Rhabditida</taxon>
        <taxon>Rhabditina</taxon>
        <taxon>Rhabditomorpha</taxon>
        <taxon>Rhabditoidea</taxon>
        <taxon>Rhabditidae</taxon>
        <taxon>Peloderinae</taxon>
        <taxon>Caenorhabditis</taxon>
    </lineage>
</organism>
<feature type="chain" id="PRO_5040167789" description="T20D4.11-like domain-containing protein" evidence="1">
    <location>
        <begin position="19"/>
        <end position="166"/>
    </location>
</feature>
<feature type="signal peptide" evidence="1">
    <location>
        <begin position="1"/>
        <end position="18"/>
    </location>
</feature>
<dbReference type="InterPro" id="IPR002542">
    <property type="entry name" value="T20D4.11-like_dom"/>
</dbReference>
<proteinExistence type="predicted"/>
<keyword evidence="4" id="KW-1185">Reference proteome</keyword>
<dbReference type="Proteomes" id="UP001152747">
    <property type="component" value="Unassembled WGS sequence"/>
</dbReference>
<evidence type="ECO:0000313" key="4">
    <source>
        <dbReference type="Proteomes" id="UP001152747"/>
    </source>
</evidence>
<dbReference type="EMBL" id="CANHGI010000006">
    <property type="protein sequence ID" value="CAI5455376.1"/>
    <property type="molecule type" value="Genomic_DNA"/>
</dbReference>
<evidence type="ECO:0000259" key="2">
    <source>
        <dbReference type="Pfam" id="PF01579"/>
    </source>
</evidence>
<sequence length="166" mass="19274">MHFWWVTIVLLLPTLVIAYSKQCSYEQYRIIKECSDNVTSKYRPGSSLTTVFKICNQGRRCFEKIHCQGSIEANNVLQAGCEYQYFLQTTFKTCLDIINEKTNCLQAMPPNYTNDLEAPHCAIFKSIYHCVIPAIREHCESEILVDTFKEKYLAHNGMSYDCEPFE</sequence>
<accession>A0A9P1IZP5</accession>